<dbReference type="InterPro" id="IPR026095">
    <property type="entry name" value="Myb/SANT-like_DNA-bd_dom_prot"/>
</dbReference>
<proteinExistence type="evidence at transcript level"/>
<dbReference type="Gene3D" id="1.10.10.60">
    <property type="entry name" value="Homeodomain-like"/>
    <property type="match status" value="1"/>
</dbReference>
<feature type="compositionally biased region" description="Low complexity" evidence="1">
    <location>
        <begin position="124"/>
        <end position="145"/>
    </location>
</feature>
<name>A0A0K8TP29_TABBR</name>
<organism evidence="3">
    <name type="scientific">Tabanus bromius</name>
    <name type="common">Band-eyed brown horse fly</name>
    <dbReference type="NCBI Taxonomy" id="304241"/>
    <lineage>
        <taxon>Eukaryota</taxon>
        <taxon>Metazoa</taxon>
        <taxon>Ecdysozoa</taxon>
        <taxon>Arthropoda</taxon>
        <taxon>Hexapoda</taxon>
        <taxon>Insecta</taxon>
        <taxon>Pterygota</taxon>
        <taxon>Neoptera</taxon>
        <taxon>Endopterygota</taxon>
        <taxon>Diptera</taxon>
        <taxon>Brachycera</taxon>
        <taxon>Tabanomorpha</taxon>
        <taxon>Tabanoidea</taxon>
        <taxon>Tabanidae</taxon>
        <taxon>Tabanus</taxon>
    </lineage>
</organism>
<evidence type="ECO:0000256" key="1">
    <source>
        <dbReference type="SAM" id="MobiDB-lite"/>
    </source>
</evidence>
<evidence type="ECO:0000313" key="3">
    <source>
        <dbReference type="EMBL" id="JAI16132.1"/>
    </source>
</evidence>
<sequence length="207" mass="23669">ITWTDEVVTKLVGLWSEKIKDLLGMKRKIHIYKDIAAKLKSDDFVVSAHEVYVKVQKLIRRYSQEKKMIKISGASRSGWKFFEAVKKIIVTLKRGEASFAQQSLLEGDDHTSDLTYHQEREEMSSSSAADSFTSSSSSSSSESDSPCAPKIRKKSFNDLLFEQLEKSNDLADRRREMNNAFMEKMVEYDTKITNVLVQLIEHSKSLC</sequence>
<feature type="non-terminal residue" evidence="3">
    <location>
        <position position="1"/>
    </location>
</feature>
<dbReference type="GO" id="GO:0016604">
    <property type="term" value="C:nuclear body"/>
    <property type="evidence" value="ECO:0007669"/>
    <property type="project" value="TreeGrafter"/>
</dbReference>
<accession>A0A0K8TP29</accession>
<dbReference type="GO" id="GO:0045893">
    <property type="term" value="P:positive regulation of DNA-templated transcription"/>
    <property type="evidence" value="ECO:0007669"/>
    <property type="project" value="TreeGrafter"/>
</dbReference>
<protein>
    <submittedName>
        <fullName evidence="3">Putative transcription factor gt-2</fullName>
    </submittedName>
</protein>
<dbReference type="Pfam" id="PF13837">
    <property type="entry name" value="Myb_DNA-bind_4"/>
    <property type="match status" value="1"/>
</dbReference>
<feature type="domain" description="Myb/SANT-like DNA-binding" evidence="2">
    <location>
        <begin position="3"/>
        <end position="87"/>
    </location>
</feature>
<dbReference type="AlphaFoldDB" id="A0A0K8TP29"/>
<dbReference type="EMBL" id="GDAI01001471">
    <property type="protein sequence ID" value="JAI16132.1"/>
    <property type="molecule type" value="mRNA"/>
</dbReference>
<reference evidence="3" key="1">
    <citation type="journal article" date="2015" name="Insect Biochem. Mol. Biol.">
        <title>An insight into the sialome of the horse fly, Tabanus bromius.</title>
        <authorList>
            <person name="Ribeiro J.M."/>
            <person name="Kazimirova M."/>
            <person name="Takac P."/>
            <person name="Andersen J.F."/>
            <person name="Francischetti I.M."/>
        </authorList>
    </citation>
    <scope>NUCLEOTIDE SEQUENCE</scope>
</reference>
<dbReference type="PANTHER" id="PTHR22666:SF3">
    <property type="entry name" value="MYB_SANT-LIKE DNA-BINDING DOMAIN-CONTAINING PROTEIN 1"/>
    <property type="match status" value="1"/>
</dbReference>
<evidence type="ECO:0000259" key="2">
    <source>
        <dbReference type="Pfam" id="PF13837"/>
    </source>
</evidence>
<dbReference type="PANTHER" id="PTHR22666">
    <property type="entry name" value="MYB_SANT-LIKE DNA-BINDING DOMAIN-CONTAINING PROTEIN 1"/>
    <property type="match status" value="1"/>
</dbReference>
<dbReference type="InterPro" id="IPR044822">
    <property type="entry name" value="Myb_DNA-bind_4"/>
</dbReference>
<feature type="region of interest" description="Disordered" evidence="1">
    <location>
        <begin position="115"/>
        <end position="149"/>
    </location>
</feature>